<dbReference type="PANTHER" id="PTHR42915:SF1">
    <property type="entry name" value="PEPTIDOGLYCAN BETA-N-ACETYLMURAMIDASE NAMZ"/>
    <property type="match status" value="1"/>
</dbReference>
<sequence>MKYSKDNTMRFWTLNYTKVFGLKTFCMILILLTGSTHYSYSNSDTPDDADVEEKGEEILPGAYQMDVYLPQLENKRIAVVGNQTSLIGTTHLVDSLISRSIKVVKVFCPEHGFRGDGDAGAKIDDGIDDKTGLPVISLYGDNKKPKPELLDSIDVIVFDLQDVGVRFYTYISTLHYVMEAAAEKGIKVLLLDRPNPNGHIVDGPVRTPGFESFIGMHPVPVLYGMTIGEYGQMINGEKWMKDSLKCDLTVIEILNYRHKDSYSLPVPPSPNLKTDNAIILYPSLCFFEGTMVSVGRGTPTPFELFGSPDFPRKEFSFTPVSVKGATDPKLKNTVCYGIDLTQNDRRFKRLRLDYLFEARDILYEKYGEKWVDRPKFFNLLAGNDQLIMQLNSFCSETEIRDSWEDDLKEFRKIRKKYLIYE</sequence>
<gene>
    <name evidence="4" type="ORF">H9Y05_04990</name>
</gene>
<keyword evidence="1" id="KW-1133">Transmembrane helix</keyword>
<reference evidence="4" key="1">
    <citation type="submission" date="2020-09" db="EMBL/GenBank/DDBJ databases">
        <title>Taishania pollutisoli gen. nov., sp. nov., Isolated from Tetrabromobisphenol A-Contaminated Soil.</title>
        <authorList>
            <person name="Chen Q."/>
        </authorList>
    </citation>
    <scope>NUCLEOTIDE SEQUENCE</scope>
    <source>
        <strain evidence="4">CZZ-1</strain>
    </source>
</reference>
<evidence type="ECO:0000313" key="5">
    <source>
        <dbReference type="Proteomes" id="UP000652681"/>
    </source>
</evidence>
<dbReference type="Pfam" id="PF20732">
    <property type="entry name" value="NamZ_C"/>
    <property type="match status" value="1"/>
</dbReference>
<dbReference type="Gene3D" id="3.90.1150.140">
    <property type="match status" value="1"/>
</dbReference>
<keyword evidence="5" id="KW-1185">Reference proteome</keyword>
<dbReference type="Gene3D" id="3.40.50.12170">
    <property type="entry name" value="Uncharacterised protein PF07075, DUF1343"/>
    <property type="match status" value="1"/>
</dbReference>
<protein>
    <submittedName>
        <fullName evidence="4">DUF1343 domain-containing protein</fullName>
    </submittedName>
</protein>
<dbReference type="EMBL" id="JACVEL010000002">
    <property type="protein sequence ID" value="MBC9811827.1"/>
    <property type="molecule type" value="Genomic_DNA"/>
</dbReference>
<dbReference type="InterPro" id="IPR048502">
    <property type="entry name" value="NamZ_N"/>
</dbReference>
<dbReference type="PIRSF" id="PIRSF016719">
    <property type="entry name" value="UCP016719"/>
    <property type="match status" value="1"/>
</dbReference>
<proteinExistence type="predicted"/>
<evidence type="ECO:0000259" key="2">
    <source>
        <dbReference type="Pfam" id="PF07075"/>
    </source>
</evidence>
<dbReference type="InterPro" id="IPR048503">
    <property type="entry name" value="NamZ_C"/>
</dbReference>
<evidence type="ECO:0000259" key="3">
    <source>
        <dbReference type="Pfam" id="PF20732"/>
    </source>
</evidence>
<feature type="domain" description="Peptidoglycan beta-N-acetylmuramidase NamZ N-terminal" evidence="2">
    <location>
        <begin position="77"/>
        <end position="275"/>
    </location>
</feature>
<accession>A0A8J6TS66</accession>
<keyword evidence="1" id="KW-0472">Membrane</keyword>
<dbReference type="AlphaFoldDB" id="A0A8J6TS66"/>
<feature type="domain" description="Peptidoglycan beta-N-acetylmuramidase NamZ C-terminal" evidence="3">
    <location>
        <begin position="279"/>
        <end position="420"/>
    </location>
</feature>
<dbReference type="Proteomes" id="UP000652681">
    <property type="component" value="Unassembled WGS sequence"/>
</dbReference>
<feature type="transmembrane region" description="Helical" evidence="1">
    <location>
        <begin position="20"/>
        <end position="40"/>
    </location>
</feature>
<evidence type="ECO:0000256" key="1">
    <source>
        <dbReference type="SAM" id="Phobius"/>
    </source>
</evidence>
<comment type="caution">
    <text evidence="4">The sequence shown here is derived from an EMBL/GenBank/DDBJ whole genome shotgun (WGS) entry which is preliminary data.</text>
</comment>
<dbReference type="Pfam" id="PF07075">
    <property type="entry name" value="NamZ_N"/>
    <property type="match status" value="1"/>
</dbReference>
<keyword evidence="1" id="KW-0812">Transmembrane</keyword>
<dbReference type="InterPro" id="IPR008302">
    <property type="entry name" value="NamZ"/>
</dbReference>
<evidence type="ECO:0000313" key="4">
    <source>
        <dbReference type="EMBL" id="MBC9811827.1"/>
    </source>
</evidence>
<dbReference type="GO" id="GO:0033922">
    <property type="term" value="F:peptidoglycan beta-N-acetylmuramidase activity"/>
    <property type="evidence" value="ECO:0007669"/>
    <property type="project" value="InterPro"/>
</dbReference>
<dbReference type="PANTHER" id="PTHR42915">
    <property type="entry name" value="HYPOTHETICAL 460 KDA PROTEIN IN FEUA-SIGW INTERGENIC REGION [PRECURSOR]"/>
    <property type="match status" value="1"/>
</dbReference>
<name>A0A8J6TS66_9FLAO</name>
<organism evidence="4 5">
    <name type="scientific">Taishania pollutisoli</name>
    <dbReference type="NCBI Taxonomy" id="2766479"/>
    <lineage>
        <taxon>Bacteria</taxon>
        <taxon>Pseudomonadati</taxon>
        <taxon>Bacteroidota</taxon>
        <taxon>Flavobacteriia</taxon>
        <taxon>Flavobacteriales</taxon>
        <taxon>Crocinitomicaceae</taxon>
        <taxon>Taishania</taxon>
    </lineage>
</organism>